<dbReference type="InParanoid" id="A0A317XSE0"/>
<organism evidence="2 3">
    <name type="scientific">Testicularia cyperi</name>
    <dbReference type="NCBI Taxonomy" id="1882483"/>
    <lineage>
        <taxon>Eukaryota</taxon>
        <taxon>Fungi</taxon>
        <taxon>Dikarya</taxon>
        <taxon>Basidiomycota</taxon>
        <taxon>Ustilaginomycotina</taxon>
        <taxon>Ustilaginomycetes</taxon>
        <taxon>Ustilaginales</taxon>
        <taxon>Anthracoideaceae</taxon>
        <taxon>Testicularia</taxon>
    </lineage>
</organism>
<protein>
    <submittedName>
        <fullName evidence="2">Uncharacterized protein</fullName>
    </submittedName>
</protein>
<sequence length="176" mass="18659">MTDSDLFDPSLAPKLLPQIRELLALVSQASQAPNSLFVAANSETTTATGQDGGIGTQTNVENKDEDDGGANIALGSMAVDEGDDDATLAFLAAGRGGASSRSSALDNAKPTALSQEIVRRASELKSAFDRLNTAAVQLPGGQDMSVSEQQALIDLLEKYLEKSEREWFDRFRKAPV</sequence>
<evidence type="ECO:0000256" key="1">
    <source>
        <dbReference type="SAM" id="MobiDB-lite"/>
    </source>
</evidence>
<dbReference type="Proteomes" id="UP000246740">
    <property type="component" value="Unassembled WGS sequence"/>
</dbReference>
<keyword evidence="3" id="KW-1185">Reference proteome</keyword>
<dbReference type="OrthoDB" id="10252235at2759"/>
<dbReference type="EMBL" id="KZ819192">
    <property type="protein sequence ID" value="PWZ00790.1"/>
    <property type="molecule type" value="Genomic_DNA"/>
</dbReference>
<feature type="region of interest" description="Disordered" evidence="1">
    <location>
        <begin position="45"/>
        <end position="68"/>
    </location>
</feature>
<name>A0A317XSE0_9BASI</name>
<dbReference type="STRING" id="1882483.A0A317XSE0"/>
<evidence type="ECO:0000313" key="3">
    <source>
        <dbReference type="Proteomes" id="UP000246740"/>
    </source>
</evidence>
<accession>A0A317XSE0</accession>
<evidence type="ECO:0000313" key="2">
    <source>
        <dbReference type="EMBL" id="PWZ00790.1"/>
    </source>
</evidence>
<dbReference type="AlphaFoldDB" id="A0A317XSE0"/>
<gene>
    <name evidence="2" type="ORF">BCV70DRAFT_101126</name>
</gene>
<proteinExistence type="predicted"/>
<reference evidence="2 3" key="1">
    <citation type="journal article" date="2018" name="Mol. Biol. Evol.">
        <title>Broad Genomic Sampling Reveals a Smut Pathogenic Ancestry of the Fungal Clade Ustilaginomycotina.</title>
        <authorList>
            <person name="Kijpornyongpan T."/>
            <person name="Mondo S.J."/>
            <person name="Barry K."/>
            <person name="Sandor L."/>
            <person name="Lee J."/>
            <person name="Lipzen A."/>
            <person name="Pangilinan J."/>
            <person name="LaButti K."/>
            <person name="Hainaut M."/>
            <person name="Henrissat B."/>
            <person name="Grigoriev I.V."/>
            <person name="Spatafora J.W."/>
            <person name="Aime M.C."/>
        </authorList>
    </citation>
    <scope>NUCLEOTIDE SEQUENCE [LARGE SCALE GENOMIC DNA]</scope>
    <source>
        <strain evidence="2 3">MCA 3645</strain>
    </source>
</reference>